<evidence type="ECO:0000259" key="12">
    <source>
        <dbReference type="PROSITE" id="PS00486"/>
    </source>
</evidence>
<feature type="binding site" evidence="9">
    <location>
        <begin position="611"/>
        <end position="618"/>
    </location>
    <ligand>
        <name>ATP</name>
        <dbReference type="ChEBI" id="CHEBI:30616"/>
    </ligand>
</feature>
<evidence type="ECO:0000256" key="4">
    <source>
        <dbReference type="ARBA" id="ARBA00022763"/>
    </source>
</evidence>
<keyword evidence="6 9" id="KW-0238">DNA-binding</keyword>
<evidence type="ECO:0000256" key="6">
    <source>
        <dbReference type="ARBA" id="ARBA00023125"/>
    </source>
</evidence>
<dbReference type="GO" id="GO:0005524">
    <property type="term" value="F:ATP binding"/>
    <property type="evidence" value="ECO:0007669"/>
    <property type="project" value="UniProtKB-UniRule"/>
</dbReference>
<sequence>MRQFIEIRTEVAKQHPNILLLYRMGDFYETFFEDAVEINRLLGITLTSRGKDKPDAIPMAGVPFMTLDSYLARLVKLGKSVGIVEQIGDPAAVKGTMPRKLVRIVTPGTITEDELLPAKADAALIAVCPPSGKKSPQWSVVSLVLSSGAFKGFCCTEDELPGEIARISPQEILIPDSCRETAKSFSGAAQLTPLPDWHFDPKHGTDELLHHFNMENLDAWAVSEKPGVLAAAGAILGYVEQTQVDAVPHIRPLVFEESSRFVGLDPSSRRNLELTEPLRSENGPTLFSTIDHCHTSMGSRMLRSWITQPLRDPTVPRARHEAVREMIENESLRDALSEPLKNLPDLERVASRIALGSVRPRELSGLRDALPALQRLSEAAALSRVPLISDTAAILKPDPALTDLLGRALLELPAVTLRDGRVIADSFSDELKELRELRDNAGNVLAQIEAREKERTGIPTLRVEYNRVSGYYIEVSRAQADKVPDDYRRRQTLKNTERFITPELKSLEDKALAAKDRALALERSLYQGLIESCSAYVDALTRASEAAATLDALLSFAKHAADMEWTCPELSDAPGLMIEGARHPVVEKALEHYVANDCSLEPGRRLLVITGPNMGGKSTYMRSVALIVILALAGSWVPAKHARIGSIDRILTRIGASDDLARGLSTFMVEMVEAAAILHQATDRSLVLMDEIGRGTSTFDGLSLAGAIARELADRIRCYTLFATHYFELTMLAQTCAEVANVHVKAVQSGGKVVFLHEVTEGPASQSYGIAVAQLAGVPQHVIREAKAMLRELEKRAEENGPEPDLFSSPAASLPEPEIELEEERESPEVEKALSIRDDLLAIDPDTLTPREALASLYELIQKAKKKD</sequence>
<evidence type="ECO:0000256" key="11">
    <source>
        <dbReference type="SAM" id="MobiDB-lite"/>
    </source>
</evidence>
<dbReference type="PANTHER" id="PTHR11361">
    <property type="entry name" value="DNA MISMATCH REPAIR PROTEIN MUTS FAMILY MEMBER"/>
    <property type="match status" value="1"/>
</dbReference>
<dbReference type="GO" id="GO:0140664">
    <property type="term" value="F:ATP-dependent DNA damage sensor activity"/>
    <property type="evidence" value="ECO:0007669"/>
    <property type="project" value="InterPro"/>
</dbReference>
<comment type="caution">
    <text evidence="13">The sequence shown here is derived from an EMBL/GenBank/DDBJ whole genome shotgun (WGS) entry which is preliminary data.</text>
</comment>
<dbReference type="Pfam" id="PF05190">
    <property type="entry name" value="MutS_IV"/>
    <property type="match status" value="1"/>
</dbReference>
<dbReference type="SUPFAM" id="SSF53150">
    <property type="entry name" value="DNA repair protein MutS, domain II"/>
    <property type="match status" value="1"/>
</dbReference>
<dbReference type="InterPro" id="IPR000432">
    <property type="entry name" value="DNA_mismatch_repair_MutS_C"/>
</dbReference>
<evidence type="ECO:0000313" key="14">
    <source>
        <dbReference type="Proteomes" id="UP000266091"/>
    </source>
</evidence>
<dbReference type="Pfam" id="PF00488">
    <property type="entry name" value="MutS_V"/>
    <property type="match status" value="1"/>
</dbReference>
<dbReference type="InterPro" id="IPR007861">
    <property type="entry name" value="DNA_mismatch_repair_MutS_clamp"/>
</dbReference>
<dbReference type="AlphaFoldDB" id="A0A388S956"/>
<dbReference type="GO" id="GO:0006298">
    <property type="term" value="P:mismatch repair"/>
    <property type="evidence" value="ECO:0007669"/>
    <property type="project" value="UniProtKB-UniRule"/>
</dbReference>
<keyword evidence="5 9" id="KW-0067">ATP-binding</keyword>
<dbReference type="InterPro" id="IPR007860">
    <property type="entry name" value="DNA_mmatch_repair_MutS_con_dom"/>
</dbReference>
<dbReference type="SUPFAM" id="SSF55271">
    <property type="entry name" value="DNA repair protein MutS, domain I"/>
    <property type="match status" value="1"/>
</dbReference>
<dbReference type="OrthoDB" id="9802448at2"/>
<dbReference type="InterPro" id="IPR007696">
    <property type="entry name" value="DNA_mismatch_repair_MutS_core"/>
</dbReference>
<dbReference type="InterPro" id="IPR036187">
    <property type="entry name" value="DNA_mismatch_repair_MutS_sf"/>
</dbReference>
<gene>
    <name evidence="9 13" type="primary">mutS</name>
    <name evidence="13" type="ORF">MESMUL_01520</name>
</gene>
<dbReference type="SUPFAM" id="SSF48334">
    <property type="entry name" value="DNA repair protein MutS, domain III"/>
    <property type="match status" value="1"/>
</dbReference>
<evidence type="ECO:0000256" key="3">
    <source>
        <dbReference type="ARBA" id="ARBA00022741"/>
    </source>
</evidence>
<comment type="function">
    <text evidence="8 9">This protein is involved in the repair of mismatches in DNA. It is possible that it carries out the mismatch recognition step. This protein has a weak ATPase activity.</text>
</comment>
<feature type="domain" description="DNA mismatch repair proteins mutS family" evidence="12">
    <location>
        <begin position="685"/>
        <end position="701"/>
    </location>
</feature>
<evidence type="ECO:0000256" key="5">
    <source>
        <dbReference type="ARBA" id="ARBA00022840"/>
    </source>
</evidence>
<protein>
    <recommendedName>
        <fullName evidence="2 9">DNA mismatch repair protein MutS</fullName>
    </recommendedName>
</protein>
<dbReference type="SMART" id="SM00534">
    <property type="entry name" value="MUTSac"/>
    <property type="match status" value="1"/>
</dbReference>
<dbReference type="InterPro" id="IPR016151">
    <property type="entry name" value="DNA_mismatch_repair_MutS_N"/>
</dbReference>
<dbReference type="Gene3D" id="3.40.1170.10">
    <property type="entry name" value="DNA repair protein MutS, domain I"/>
    <property type="match status" value="1"/>
</dbReference>
<dbReference type="Gene3D" id="3.30.420.110">
    <property type="entry name" value="MutS, connector domain"/>
    <property type="match status" value="1"/>
</dbReference>
<dbReference type="Pfam" id="PF05192">
    <property type="entry name" value="MutS_III"/>
    <property type="match status" value="1"/>
</dbReference>
<evidence type="ECO:0000256" key="10">
    <source>
        <dbReference type="RuleBase" id="RU003756"/>
    </source>
</evidence>
<name>A0A388S956_9BURK</name>
<dbReference type="GO" id="GO:0030983">
    <property type="term" value="F:mismatched DNA binding"/>
    <property type="evidence" value="ECO:0007669"/>
    <property type="project" value="InterPro"/>
</dbReference>
<dbReference type="SUPFAM" id="SSF52540">
    <property type="entry name" value="P-loop containing nucleoside triphosphate hydrolases"/>
    <property type="match status" value="1"/>
</dbReference>
<dbReference type="FunFam" id="3.40.50.300:FF:000870">
    <property type="entry name" value="MutS protein homolog 4"/>
    <property type="match status" value="1"/>
</dbReference>
<dbReference type="InterPro" id="IPR007695">
    <property type="entry name" value="DNA_mismatch_repair_MutS-lik_N"/>
</dbReference>
<dbReference type="InterPro" id="IPR036678">
    <property type="entry name" value="MutS_con_dom_sf"/>
</dbReference>
<feature type="region of interest" description="Disordered" evidence="11">
    <location>
        <begin position="796"/>
        <end position="832"/>
    </location>
</feature>
<evidence type="ECO:0000256" key="9">
    <source>
        <dbReference type="HAMAP-Rule" id="MF_00096"/>
    </source>
</evidence>
<evidence type="ECO:0000313" key="13">
    <source>
        <dbReference type="EMBL" id="GBO92798.1"/>
    </source>
</evidence>
<dbReference type="InterPro" id="IPR045076">
    <property type="entry name" value="MutS"/>
</dbReference>
<dbReference type="Proteomes" id="UP000266091">
    <property type="component" value="Unassembled WGS sequence"/>
</dbReference>
<evidence type="ECO:0000256" key="1">
    <source>
        <dbReference type="ARBA" id="ARBA00006271"/>
    </source>
</evidence>
<proteinExistence type="inferred from homology"/>
<dbReference type="EMBL" id="BGZJ01000001">
    <property type="protein sequence ID" value="GBO92798.1"/>
    <property type="molecule type" value="Genomic_DNA"/>
</dbReference>
<dbReference type="Pfam" id="PF01624">
    <property type="entry name" value="MutS_I"/>
    <property type="match status" value="1"/>
</dbReference>
<dbReference type="Gene3D" id="6.10.140.430">
    <property type="match status" value="1"/>
</dbReference>
<dbReference type="GO" id="GO:0005829">
    <property type="term" value="C:cytosol"/>
    <property type="evidence" value="ECO:0007669"/>
    <property type="project" value="TreeGrafter"/>
</dbReference>
<keyword evidence="4 9" id="KW-0227">DNA damage</keyword>
<dbReference type="NCBIfam" id="TIGR01070">
    <property type="entry name" value="mutS1"/>
    <property type="match status" value="1"/>
</dbReference>
<evidence type="ECO:0000256" key="8">
    <source>
        <dbReference type="ARBA" id="ARBA00024647"/>
    </source>
</evidence>
<dbReference type="NCBIfam" id="NF003810">
    <property type="entry name" value="PRK05399.1"/>
    <property type="match status" value="1"/>
</dbReference>
<accession>A0A388S956</accession>
<feature type="compositionally biased region" description="Acidic residues" evidence="11">
    <location>
        <begin position="817"/>
        <end position="826"/>
    </location>
</feature>
<dbReference type="Gene3D" id="3.40.50.300">
    <property type="entry name" value="P-loop containing nucleotide triphosphate hydrolases"/>
    <property type="match status" value="1"/>
</dbReference>
<dbReference type="InterPro" id="IPR017261">
    <property type="entry name" value="DNA_mismatch_repair_MutS/MSH"/>
</dbReference>
<evidence type="ECO:0000256" key="2">
    <source>
        <dbReference type="ARBA" id="ARBA00021982"/>
    </source>
</evidence>
<keyword evidence="14" id="KW-1185">Reference proteome</keyword>
<dbReference type="PROSITE" id="PS00486">
    <property type="entry name" value="DNA_MISMATCH_REPAIR_2"/>
    <property type="match status" value="1"/>
</dbReference>
<dbReference type="SMART" id="SM00533">
    <property type="entry name" value="MUTSd"/>
    <property type="match status" value="1"/>
</dbReference>
<dbReference type="GO" id="GO:0003684">
    <property type="term" value="F:damaged DNA binding"/>
    <property type="evidence" value="ECO:0007669"/>
    <property type="project" value="UniProtKB-UniRule"/>
</dbReference>
<organism evidence="13 14">
    <name type="scientific">Mesosutterella multiformis</name>
    <dbReference type="NCBI Taxonomy" id="2259133"/>
    <lineage>
        <taxon>Bacteria</taxon>
        <taxon>Pseudomonadati</taxon>
        <taxon>Pseudomonadota</taxon>
        <taxon>Betaproteobacteria</taxon>
        <taxon>Burkholderiales</taxon>
        <taxon>Sutterellaceae</taxon>
        <taxon>Mesosutterella</taxon>
    </lineage>
</organism>
<dbReference type="InterPro" id="IPR027417">
    <property type="entry name" value="P-loop_NTPase"/>
</dbReference>
<dbReference type="Gene3D" id="1.10.1420.10">
    <property type="match status" value="2"/>
</dbReference>
<keyword evidence="7 9" id="KW-0234">DNA repair</keyword>
<dbReference type="InterPro" id="IPR005748">
    <property type="entry name" value="DNA_mismatch_repair_MutS"/>
</dbReference>
<dbReference type="CDD" id="cd03284">
    <property type="entry name" value="ABC_MutS1"/>
    <property type="match status" value="1"/>
</dbReference>
<comment type="similarity">
    <text evidence="1 9 10">Belongs to the DNA mismatch repair MutS family.</text>
</comment>
<evidence type="ECO:0000256" key="7">
    <source>
        <dbReference type="ARBA" id="ARBA00023204"/>
    </source>
</evidence>
<dbReference type="PIRSF" id="PIRSF037677">
    <property type="entry name" value="DNA_mis_repair_Msh6"/>
    <property type="match status" value="1"/>
</dbReference>
<keyword evidence="3 9" id="KW-0547">Nucleotide-binding</keyword>
<dbReference type="PANTHER" id="PTHR11361:SF34">
    <property type="entry name" value="DNA MISMATCH REPAIR PROTEIN MSH1, MITOCHONDRIAL"/>
    <property type="match status" value="1"/>
</dbReference>
<dbReference type="Pfam" id="PF05188">
    <property type="entry name" value="MutS_II"/>
    <property type="match status" value="1"/>
</dbReference>
<reference evidence="13 14" key="1">
    <citation type="journal article" date="2018" name="Int. J. Syst. Evol. Microbiol.">
        <title>Mesosutterella multiformis gen. nov., sp. nov., a member of the family Sutterellaceae and Sutterella megalosphaeroides sp. nov., isolated from human faeces.</title>
        <authorList>
            <person name="Sakamoto M."/>
            <person name="Ikeyama N."/>
            <person name="Kunihiro T."/>
            <person name="Iino T."/>
            <person name="Yuki M."/>
            <person name="Ohkuma M."/>
        </authorList>
    </citation>
    <scope>NUCLEOTIDE SEQUENCE [LARGE SCALE GENOMIC DNA]</scope>
    <source>
        <strain evidence="13 14">4NBBH2</strain>
    </source>
</reference>
<dbReference type="HAMAP" id="MF_00096">
    <property type="entry name" value="MutS"/>
    <property type="match status" value="1"/>
</dbReference>